<protein>
    <submittedName>
        <fullName evidence="1">Uncharacterized protein</fullName>
    </submittedName>
</protein>
<reference evidence="1" key="1">
    <citation type="submission" date="2020-10" db="EMBL/GenBank/DDBJ databases">
        <title>Diversity and distribution of actinomycetes associated with coral in the coast of Hainan.</title>
        <authorList>
            <person name="Li F."/>
        </authorList>
    </citation>
    <scope>NUCLEOTIDE SEQUENCE</scope>
    <source>
        <strain evidence="1">HNM0983</strain>
    </source>
</reference>
<keyword evidence="2" id="KW-1185">Reference proteome</keyword>
<comment type="caution">
    <text evidence="1">The sequence shown here is derived from an EMBL/GenBank/DDBJ whole genome shotgun (WGS) entry which is preliminary data.</text>
</comment>
<evidence type="ECO:0000313" key="2">
    <source>
        <dbReference type="Proteomes" id="UP000598360"/>
    </source>
</evidence>
<organism evidence="1 2">
    <name type="scientific">Saccharopolyspora montiporae</name>
    <dbReference type="NCBI Taxonomy" id="2781240"/>
    <lineage>
        <taxon>Bacteria</taxon>
        <taxon>Bacillati</taxon>
        <taxon>Actinomycetota</taxon>
        <taxon>Actinomycetes</taxon>
        <taxon>Pseudonocardiales</taxon>
        <taxon>Pseudonocardiaceae</taxon>
        <taxon>Saccharopolyspora</taxon>
    </lineage>
</organism>
<dbReference type="EMBL" id="JADEYC010000019">
    <property type="protein sequence ID" value="MBE9375297.1"/>
    <property type="molecule type" value="Genomic_DNA"/>
</dbReference>
<name>A0A929BD36_9PSEU</name>
<proteinExistence type="predicted"/>
<gene>
    <name evidence="1" type="ORF">IQ251_12665</name>
</gene>
<sequence length="158" mass="17557">MTDWILFGSGRRAHDDWADLHALTSDWTAAWADNTGFHWEAMPVGAPNATHLWAWTTGRWLRARLDVPHWWAALLSTDPLDTGPGWTPTSVAPPRVDTVLHWQKGDSRVAAQKATPEESLQLQIECPSAAPFLGAIASLPQALQHLRDLRTSAVTPRR</sequence>
<dbReference type="AlphaFoldDB" id="A0A929BD36"/>
<accession>A0A929BD36</accession>
<dbReference type="RefSeq" id="WP_193928731.1">
    <property type="nucleotide sequence ID" value="NZ_JADEYC010000019.1"/>
</dbReference>
<evidence type="ECO:0000313" key="1">
    <source>
        <dbReference type="EMBL" id="MBE9375297.1"/>
    </source>
</evidence>
<dbReference type="Proteomes" id="UP000598360">
    <property type="component" value="Unassembled WGS sequence"/>
</dbReference>